<gene>
    <name evidence="5" type="ORF">C7M84_016156</name>
</gene>
<feature type="region of interest" description="Disordered" evidence="3">
    <location>
        <begin position="1"/>
        <end position="224"/>
    </location>
</feature>
<dbReference type="InterPro" id="IPR043504">
    <property type="entry name" value="Peptidase_S1_PA_chymotrypsin"/>
</dbReference>
<dbReference type="FunFam" id="2.40.10.10:FF:000002">
    <property type="entry name" value="Transmembrane protease serine"/>
    <property type="match status" value="1"/>
</dbReference>
<evidence type="ECO:0000313" key="6">
    <source>
        <dbReference type="Proteomes" id="UP000283509"/>
    </source>
</evidence>
<dbReference type="AlphaFoldDB" id="A0A3R7LXH6"/>
<dbReference type="InterPro" id="IPR001254">
    <property type="entry name" value="Trypsin_dom"/>
</dbReference>
<dbReference type="Pfam" id="PF00089">
    <property type="entry name" value="Trypsin"/>
    <property type="match status" value="1"/>
</dbReference>
<dbReference type="SMART" id="SM00020">
    <property type="entry name" value="Tryp_SPc"/>
    <property type="match status" value="1"/>
</dbReference>
<dbReference type="InterPro" id="IPR051487">
    <property type="entry name" value="Ser/Thr_Proteases_Immune/Dev"/>
</dbReference>
<feature type="compositionally biased region" description="Basic and acidic residues" evidence="3">
    <location>
        <begin position="375"/>
        <end position="387"/>
    </location>
</feature>
<comment type="caution">
    <text evidence="5">The sequence shown here is derived from an EMBL/GenBank/DDBJ whole genome shotgun (WGS) entry which is preliminary data.</text>
</comment>
<reference evidence="5 6" key="1">
    <citation type="submission" date="2018-04" db="EMBL/GenBank/DDBJ databases">
        <authorList>
            <person name="Zhang X."/>
            <person name="Yuan J."/>
            <person name="Li F."/>
            <person name="Xiang J."/>
        </authorList>
    </citation>
    <scope>NUCLEOTIDE SEQUENCE [LARGE SCALE GENOMIC DNA]</scope>
    <source>
        <tissue evidence="5">Muscle</tissue>
    </source>
</reference>
<dbReference type="SUPFAM" id="SSF49854">
    <property type="entry name" value="Spermadhesin, CUB domain"/>
    <property type="match status" value="1"/>
</dbReference>
<evidence type="ECO:0000313" key="5">
    <source>
        <dbReference type="EMBL" id="ROT65859.1"/>
    </source>
</evidence>
<dbReference type="EMBL" id="QCYY01003024">
    <property type="protein sequence ID" value="ROT65859.1"/>
    <property type="molecule type" value="Genomic_DNA"/>
</dbReference>
<dbReference type="Gene3D" id="2.60.120.290">
    <property type="entry name" value="Spermadhesin, CUB domain"/>
    <property type="match status" value="1"/>
</dbReference>
<accession>A0A3R7LXH6</accession>
<dbReference type="GO" id="GO:0006508">
    <property type="term" value="P:proteolysis"/>
    <property type="evidence" value="ECO:0007669"/>
    <property type="project" value="InterPro"/>
</dbReference>
<dbReference type="GO" id="GO:0004252">
    <property type="term" value="F:serine-type endopeptidase activity"/>
    <property type="evidence" value="ECO:0007669"/>
    <property type="project" value="InterPro"/>
</dbReference>
<dbReference type="SUPFAM" id="SSF50494">
    <property type="entry name" value="Trypsin-like serine proteases"/>
    <property type="match status" value="1"/>
</dbReference>
<organism evidence="5 6">
    <name type="scientific">Penaeus vannamei</name>
    <name type="common">Whiteleg shrimp</name>
    <name type="synonym">Litopenaeus vannamei</name>
    <dbReference type="NCBI Taxonomy" id="6689"/>
    <lineage>
        <taxon>Eukaryota</taxon>
        <taxon>Metazoa</taxon>
        <taxon>Ecdysozoa</taxon>
        <taxon>Arthropoda</taxon>
        <taxon>Crustacea</taxon>
        <taxon>Multicrustacea</taxon>
        <taxon>Malacostraca</taxon>
        <taxon>Eumalacostraca</taxon>
        <taxon>Eucarida</taxon>
        <taxon>Decapoda</taxon>
        <taxon>Dendrobranchiata</taxon>
        <taxon>Penaeoidea</taxon>
        <taxon>Penaeidae</taxon>
        <taxon>Penaeus</taxon>
    </lineage>
</organism>
<name>A0A3R7LXH6_PENVA</name>
<comment type="similarity">
    <text evidence="2">Belongs to the peptidase S1 family. CLIP subfamily.</text>
</comment>
<reference evidence="5 6" key="2">
    <citation type="submission" date="2019-01" db="EMBL/GenBank/DDBJ databases">
        <title>The decoding of complex shrimp genome reveals the adaptation for benthos swimmer, frequently molting mechanism and breeding impact on genome.</title>
        <authorList>
            <person name="Sun Y."/>
            <person name="Gao Y."/>
            <person name="Yu Y."/>
        </authorList>
    </citation>
    <scope>NUCLEOTIDE SEQUENCE [LARGE SCALE GENOMIC DNA]</scope>
    <source>
        <tissue evidence="5">Muscle</tissue>
    </source>
</reference>
<dbReference type="Gene3D" id="2.40.10.10">
    <property type="entry name" value="Trypsin-like serine proteases"/>
    <property type="match status" value="1"/>
</dbReference>
<protein>
    <submittedName>
        <fullName evidence="5">Coagulation factor XI</fullName>
    </submittedName>
</protein>
<dbReference type="InterPro" id="IPR009003">
    <property type="entry name" value="Peptidase_S1_PA"/>
</dbReference>
<feature type="compositionally biased region" description="Pro residues" evidence="3">
    <location>
        <begin position="1"/>
        <end position="11"/>
    </location>
</feature>
<keyword evidence="6" id="KW-1185">Reference proteome</keyword>
<feature type="domain" description="Peptidase S1" evidence="4">
    <location>
        <begin position="250"/>
        <end position="558"/>
    </location>
</feature>
<dbReference type="STRING" id="6689.A0A3R7LXH6"/>
<evidence type="ECO:0000256" key="3">
    <source>
        <dbReference type="SAM" id="MobiDB-lite"/>
    </source>
</evidence>
<evidence type="ECO:0000256" key="2">
    <source>
        <dbReference type="ARBA" id="ARBA00024195"/>
    </source>
</evidence>
<dbReference type="InterPro" id="IPR035914">
    <property type="entry name" value="Sperma_CUB_dom_sf"/>
</dbReference>
<dbReference type="PROSITE" id="PS50240">
    <property type="entry name" value="TRYPSIN_DOM"/>
    <property type="match status" value="1"/>
</dbReference>
<dbReference type="CDD" id="cd00190">
    <property type="entry name" value="Tryp_SPc"/>
    <property type="match status" value="1"/>
</dbReference>
<sequence length="565" mass="60722">MFPVPSSPPISPAGQNVSQPPTPISARRTNEQTFPPTPNPPISPAGQTFPNPQTPHLSAGQTFPKTANVSNPLTPISTQDKRSPPNPPSQTDKRFPTPKPPNLSRRDKTFSRPSAPISPAGQTFPVPSSPPSLPQDKRFPCPLAPHLSRRTKRFGAPSPPSLPQDKRFPNPLAPPSLPQGQTLSCPSPPSLPQDKRFPCPLAPSSCSRRTNDKRSTPHLSRRTKRFPCPLAPISPAGQTFPVPCNSQVEVFPGVSYSILSPGYPSPSPPWTLCRWYFFVRDVTRRMTITCQDFSLPASSDCRGGPFSPSPLGPMGISGWWAEWLPVCTSSLGWSCCYCPKTDSAGASSSTNSTSSPPPTAYAHRPSRRNPPEVVVGEHDRTRADETASTRTLSVSRVINHESYNESVTSENDIGLVQLSSALDFAATWPDVAPACPPDALSAYDSANVTVAGWGYLSYPSNPSLPRVLQKVDVQTVPVSECMKQYKKGKVTQNMICASAPGKDACFSDSGGPLMAQQGDRWVVIGIVSFGPSACAQPGVAGVYTRVGNYLPWIIDKIGNARTCPP</sequence>
<evidence type="ECO:0000259" key="4">
    <source>
        <dbReference type="PROSITE" id="PS50240"/>
    </source>
</evidence>
<feature type="region of interest" description="Disordered" evidence="3">
    <location>
        <begin position="344"/>
        <end position="388"/>
    </location>
</feature>
<dbReference type="PANTHER" id="PTHR24256">
    <property type="entry name" value="TRYPTASE-RELATED"/>
    <property type="match status" value="1"/>
</dbReference>
<feature type="compositionally biased region" description="Low complexity" evidence="3">
    <location>
        <begin position="344"/>
        <end position="354"/>
    </location>
</feature>
<evidence type="ECO:0000256" key="1">
    <source>
        <dbReference type="ARBA" id="ARBA00023157"/>
    </source>
</evidence>
<proteinExistence type="inferred from homology"/>
<keyword evidence="1" id="KW-1015">Disulfide bond</keyword>
<dbReference type="OrthoDB" id="6380398at2759"/>
<feature type="compositionally biased region" description="Polar residues" evidence="3">
    <location>
        <begin position="45"/>
        <end position="78"/>
    </location>
</feature>
<dbReference type="Proteomes" id="UP000283509">
    <property type="component" value="Unassembled WGS sequence"/>
</dbReference>